<reference evidence="3 4" key="1">
    <citation type="submission" date="2021-11" db="EMBL/GenBank/DDBJ databases">
        <title>Whole genome sequences of diphtheriae toxin producing Corynebacterium ulcerans isolates from cats in Osaka, Japan.</title>
        <authorList>
            <person name="Umeda K."/>
            <person name="Hirai Y."/>
        </authorList>
    </citation>
    <scope>NUCLEOTIDE SEQUENCE [LARGE SCALE GENOMIC DNA]</scope>
    <source>
        <strain evidence="3 4">12109B-1</strain>
    </source>
</reference>
<evidence type="ECO:0000256" key="2">
    <source>
        <dbReference type="SAM" id="SignalP"/>
    </source>
</evidence>
<dbReference type="AlphaFoldDB" id="A0ABD0BFP1"/>
<accession>A0ABD0BFP1</accession>
<feature type="compositionally biased region" description="Low complexity" evidence="1">
    <location>
        <begin position="167"/>
        <end position="182"/>
    </location>
</feature>
<feature type="signal peptide" evidence="2">
    <location>
        <begin position="1"/>
        <end position="25"/>
    </location>
</feature>
<feature type="chain" id="PRO_5044893064" description="Secreted protein" evidence="2">
    <location>
        <begin position="26"/>
        <end position="219"/>
    </location>
</feature>
<gene>
    <name evidence="3" type="ORF">CULCOIPH005_08270</name>
</gene>
<keyword evidence="2" id="KW-0732">Signal</keyword>
<evidence type="ECO:0000313" key="4">
    <source>
        <dbReference type="Proteomes" id="UP001205910"/>
    </source>
</evidence>
<name>A0ABD0BFP1_CORUL</name>
<evidence type="ECO:0000256" key="1">
    <source>
        <dbReference type="SAM" id="MobiDB-lite"/>
    </source>
</evidence>
<feature type="region of interest" description="Disordered" evidence="1">
    <location>
        <begin position="163"/>
        <end position="182"/>
    </location>
</feature>
<organism evidence="3 4">
    <name type="scientific">Corynebacterium ulcerans</name>
    <dbReference type="NCBI Taxonomy" id="65058"/>
    <lineage>
        <taxon>Bacteria</taxon>
        <taxon>Bacillati</taxon>
        <taxon>Actinomycetota</taxon>
        <taxon>Actinomycetes</taxon>
        <taxon>Mycobacteriales</taxon>
        <taxon>Corynebacteriaceae</taxon>
        <taxon>Corynebacterium</taxon>
    </lineage>
</organism>
<dbReference type="EMBL" id="BQFK01000002">
    <property type="protein sequence ID" value="GJJ42638.1"/>
    <property type="molecule type" value="Genomic_DNA"/>
</dbReference>
<evidence type="ECO:0008006" key="5">
    <source>
        <dbReference type="Google" id="ProtNLM"/>
    </source>
</evidence>
<comment type="caution">
    <text evidence="3">The sequence shown here is derived from an EMBL/GenBank/DDBJ whole genome shotgun (WGS) entry which is preliminary data.</text>
</comment>
<dbReference type="RefSeq" id="WP_014836137.1">
    <property type="nucleotide sequence ID" value="NZ_AP019662.1"/>
</dbReference>
<sequence length="219" mass="24271">MKSWKKFLSVALAVSLFTTSTPALAEEEMPRAGDMLTEPFSAPWLDKKCEGFSAEIQSIHVKGQEQSHVPAFLRAKPALNDLVETRVKFTNNNYDNGSGIFMPEREEAYLVEDPLVIKNGQGLTITPRPVLEWSNPDKKKNFILGHGDSVTFTYRHIVTEDDLSNRSVPEGPGYPVSSSPSGTPACVVSPEGVYGWSSLANALPGLVDFFRSIFLFFRR</sequence>
<dbReference type="Proteomes" id="UP001205910">
    <property type="component" value="Unassembled WGS sequence"/>
</dbReference>
<proteinExistence type="predicted"/>
<evidence type="ECO:0000313" key="3">
    <source>
        <dbReference type="EMBL" id="GJJ42638.1"/>
    </source>
</evidence>
<protein>
    <recommendedName>
        <fullName evidence="5">Secreted protein</fullName>
    </recommendedName>
</protein>